<evidence type="ECO:0000313" key="2">
    <source>
        <dbReference type="Proteomes" id="UP001140096"/>
    </source>
</evidence>
<comment type="caution">
    <text evidence="1">The sequence shown here is derived from an EMBL/GenBank/DDBJ whole genome shotgun (WGS) entry which is preliminary data.</text>
</comment>
<evidence type="ECO:0000313" key="1">
    <source>
        <dbReference type="EMBL" id="KAJ2794537.1"/>
    </source>
</evidence>
<name>A0ACC1KTS0_9FUNG</name>
<proteinExistence type="predicted"/>
<keyword evidence="2" id="KW-1185">Reference proteome</keyword>
<sequence>MRVSPPHLSLRVSPESSSRTPSSVHTSPSLHSAAMAAGATANPLRRRLRMGGAALGIVLQIASADSARLAARLGYDWACVDVGEEHYGRGPTGDSVMSAMVAAICTSSATCAAVVRVPRGPRWPGYVWAAIEAGAHAIIVPKVCDREHMHAAVTECRRAAAAQGSVDGLIRDVLVIPHIDCLEAVDEVVSVDGVDAAIITASPPMLADRALRAAHHRGLPVGVDCRDASAARRMLAQGFQIASVAVDIELLQAAAVDQLRLAQAP</sequence>
<feature type="non-terminal residue" evidence="1">
    <location>
        <position position="1"/>
    </location>
</feature>
<accession>A0ACC1KTS0</accession>
<dbReference type="Proteomes" id="UP001140096">
    <property type="component" value="Unassembled WGS sequence"/>
</dbReference>
<dbReference type="EMBL" id="JANBUP010004241">
    <property type="protein sequence ID" value="KAJ2794537.1"/>
    <property type="molecule type" value="Genomic_DNA"/>
</dbReference>
<organism evidence="1 2">
    <name type="scientific">Coemansia furcata</name>
    <dbReference type="NCBI Taxonomy" id="417177"/>
    <lineage>
        <taxon>Eukaryota</taxon>
        <taxon>Fungi</taxon>
        <taxon>Fungi incertae sedis</taxon>
        <taxon>Zoopagomycota</taxon>
        <taxon>Kickxellomycotina</taxon>
        <taxon>Kickxellomycetes</taxon>
        <taxon>Kickxellales</taxon>
        <taxon>Kickxellaceae</taxon>
        <taxon>Coemansia</taxon>
    </lineage>
</organism>
<gene>
    <name evidence="1" type="ORF">H4S07_006730</name>
</gene>
<protein>
    <submittedName>
        <fullName evidence="1">Uncharacterized protein</fullName>
    </submittedName>
</protein>
<reference evidence="1" key="1">
    <citation type="submission" date="2022-07" db="EMBL/GenBank/DDBJ databases">
        <title>Phylogenomic reconstructions and comparative analyses of Kickxellomycotina fungi.</title>
        <authorList>
            <person name="Reynolds N.K."/>
            <person name="Stajich J.E."/>
            <person name="Barry K."/>
            <person name="Grigoriev I.V."/>
            <person name="Crous P."/>
            <person name="Smith M.E."/>
        </authorList>
    </citation>
    <scope>NUCLEOTIDE SEQUENCE</scope>
    <source>
        <strain evidence="1">CBS 102833</strain>
    </source>
</reference>